<dbReference type="KEGG" id="sjv:SJAV_18770"/>
<sequence length="206" mass="24066">MKINNASVSAILNRNFNKNDIAILINKGVIEQELIPLILNLITTRTRLQNLLRLYTYENSTLYLMNQDNNIAILQLSYGKDIKENDIIAGFEKIKNIAEDVFRENIFTYELSFSSIIERKLKQTPITLPSQFFTNPKIFGYRIISDIQDSEFDIRFKDIKEIILEPLLNDIRQTFINVTYRDKSLNQDKISSIFKETENIINAMCE</sequence>
<proteinExistence type="predicted"/>
<dbReference type="EMBL" id="AP031322">
    <property type="protein sequence ID" value="BFH73933.1"/>
    <property type="molecule type" value="Genomic_DNA"/>
</dbReference>
<accession>A0AAT9GSS6</accession>
<name>A0AAT9GSS6_9CREN</name>
<evidence type="ECO:0000313" key="1">
    <source>
        <dbReference type="EMBL" id="BFH73933.1"/>
    </source>
</evidence>
<dbReference type="GeneID" id="92354829"/>
<organism evidence="1">
    <name type="scientific">Sulfurisphaera javensis</name>
    <dbReference type="NCBI Taxonomy" id="2049879"/>
    <lineage>
        <taxon>Archaea</taxon>
        <taxon>Thermoproteota</taxon>
        <taxon>Thermoprotei</taxon>
        <taxon>Sulfolobales</taxon>
        <taxon>Sulfolobaceae</taxon>
        <taxon>Sulfurisphaera</taxon>
    </lineage>
</organism>
<dbReference type="RefSeq" id="WP_369609485.1">
    <property type="nucleotide sequence ID" value="NZ_AP031322.1"/>
</dbReference>
<dbReference type="AlphaFoldDB" id="A0AAT9GSS6"/>
<gene>
    <name evidence="1" type="ORF">SJAV_18770</name>
</gene>
<protein>
    <submittedName>
        <fullName evidence="1">Uncharacterized protein</fullName>
    </submittedName>
</protein>
<reference evidence="1" key="1">
    <citation type="submission" date="2024-03" db="EMBL/GenBank/DDBJ databases">
        <title>Complete genome sequence of Sulfurisphaera javensis strain KD-1.</title>
        <authorList>
            <person name="Sakai H."/>
            <person name="Nur N."/>
            <person name="Suwanto A."/>
            <person name="Kurosawa N."/>
        </authorList>
    </citation>
    <scope>NUCLEOTIDE SEQUENCE</scope>
    <source>
        <strain evidence="1">KD-1</strain>
    </source>
</reference>